<evidence type="ECO:0000313" key="2">
    <source>
        <dbReference type="EMBL" id="KAF0888617.1"/>
    </source>
</evidence>
<evidence type="ECO:0000313" key="3">
    <source>
        <dbReference type="Proteomes" id="UP000479710"/>
    </source>
</evidence>
<gene>
    <name evidence="2" type="ORF">E2562_016084</name>
</gene>
<accession>A0A6G1BLM2</accession>
<dbReference type="InterPro" id="IPR021109">
    <property type="entry name" value="Peptidase_aspartic_dom_sf"/>
</dbReference>
<evidence type="ECO:0000256" key="1">
    <source>
        <dbReference type="SAM" id="MobiDB-lite"/>
    </source>
</evidence>
<name>A0A6G1BLM2_9ORYZ</name>
<dbReference type="SUPFAM" id="SSF50630">
    <property type="entry name" value="Acid proteases"/>
    <property type="match status" value="1"/>
</dbReference>
<dbReference type="Proteomes" id="UP000479710">
    <property type="component" value="Unassembled WGS sequence"/>
</dbReference>
<keyword evidence="3" id="KW-1185">Reference proteome</keyword>
<organism evidence="2 3">
    <name type="scientific">Oryza meyeriana var. granulata</name>
    <dbReference type="NCBI Taxonomy" id="110450"/>
    <lineage>
        <taxon>Eukaryota</taxon>
        <taxon>Viridiplantae</taxon>
        <taxon>Streptophyta</taxon>
        <taxon>Embryophyta</taxon>
        <taxon>Tracheophyta</taxon>
        <taxon>Spermatophyta</taxon>
        <taxon>Magnoliopsida</taxon>
        <taxon>Liliopsida</taxon>
        <taxon>Poales</taxon>
        <taxon>Poaceae</taxon>
        <taxon>BOP clade</taxon>
        <taxon>Oryzoideae</taxon>
        <taxon>Oryzeae</taxon>
        <taxon>Oryzinae</taxon>
        <taxon>Oryza</taxon>
        <taxon>Oryza meyeriana</taxon>
    </lineage>
</organism>
<evidence type="ECO:0008006" key="4">
    <source>
        <dbReference type="Google" id="ProtNLM"/>
    </source>
</evidence>
<feature type="compositionally biased region" description="Gly residues" evidence="1">
    <location>
        <begin position="119"/>
        <end position="129"/>
    </location>
</feature>
<feature type="region of interest" description="Disordered" evidence="1">
    <location>
        <begin position="1"/>
        <end position="129"/>
    </location>
</feature>
<dbReference type="EMBL" id="SPHZ02000012">
    <property type="protein sequence ID" value="KAF0888617.1"/>
    <property type="molecule type" value="Genomic_DNA"/>
</dbReference>
<feature type="compositionally biased region" description="Basic and acidic residues" evidence="1">
    <location>
        <begin position="72"/>
        <end position="83"/>
    </location>
</feature>
<proteinExistence type="predicted"/>
<protein>
    <recommendedName>
        <fullName evidence="4">Xylanase inhibitor N-terminal domain-containing protein</fullName>
    </recommendedName>
</protein>
<dbReference type="Gene3D" id="2.40.70.10">
    <property type="entry name" value="Acid Proteases"/>
    <property type="match status" value="1"/>
</dbReference>
<reference evidence="2 3" key="1">
    <citation type="submission" date="2019-11" db="EMBL/GenBank/DDBJ databases">
        <title>Whole genome sequence of Oryza granulata.</title>
        <authorList>
            <person name="Li W."/>
        </authorList>
    </citation>
    <scope>NUCLEOTIDE SEQUENCE [LARGE SCALE GENOMIC DNA]</scope>
    <source>
        <strain evidence="3">cv. Menghai</strain>
        <tissue evidence="2">Leaf</tissue>
    </source>
</reference>
<sequence>MKLISDKCGPSVHSSRSVQSKYRKYGSKGTGPATEPAAEPLSTLPAARQHDRPQRRGAGATDLAPATNVGEADLHRHGAEAADRAVPAPEAVDRAASAPEAADRAAPPPEAADRSAPAGDGGWDGGGGALPARQSSALLSCGGKAWRRVVFGCEQVQTGSFLDGAAADDLMGARHGEVSLSSSLASSGLVNSDSFSMCFSRNGVYRINFGYIGNADQGETPFIV</sequence>
<dbReference type="AlphaFoldDB" id="A0A6G1BLM2"/>
<comment type="caution">
    <text evidence="2">The sequence shown here is derived from an EMBL/GenBank/DDBJ whole genome shotgun (WGS) entry which is preliminary data.</text>
</comment>